<keyword evidence="1" id="KW-0539">Nucleus</keyword>
<dbReference type="EMBL" id="KV750387">
    <property type="protein sequence ID" value="OCL05035.1"/>
    <property type="molecule type" value="Genomic_DNA"/>
</dbReference>
<evidence type="ECO:0000313" key="4">
    <source>
        <dbReference type="Proteomes" id="UP000250140"/>
    </source>
</evidence>
<dbReference type="PROSITE" id="PS00463">
    <property type="entry name" value="ZN2_CY6_FUNGAL_1"/>
    <property type="match status" value="1"/>
</dbReference>
<dbReference type="OrthoDB" id="3364175at2759"/>
<dbReference type="GO" id="GO:0008270">
    <property type="term" value="F:zinc ion binding"/>
    <property type="evidence" value="ECO:0007669"/>
    <property type="project" value="InterPro"/>
</dbReference>
<evidence type="ECO:0000256" key="1">
    <source>
        <dbReference type="ARBA" id="ARBA00023242"/>
    </source>
</evidence>
<dbReference type="PANTHER" id="PTHR47256">
    <property type="entry name" value="ZN(II)2CYS6 TRANSCRIPTION FACTOR (EUROFUNG)-RELATED"/>
    <property type="match status" value="1"/>
</dbReference>
<sequence length="78" mass="8889">KHKQVTSACGRCRRRKSKCDGQRPACGDCIACRLNCEYDTGEGETREGSLKRQISRLKERLWKFEETFGVMKGCSEGE</sequence>
<dbReference type="SUPFAM" id="SSF57701">
    <property type="entry name" value="Zn2/Cys6 DNA-binding domain"/>
    <property type="match status" value="1"/>
</dbReference>
<dbReference type="Pfam" id="PF00172">
    <property type="entry name" value="Zn_clus"/>
    <property type="match status" value="1"/>
</dbReference>
<feature type="non-terminal residue" evidence="3">
    <location>
        <position position="1"/>
    </location>
</feature>
<dbReference type="Proteomes" id="UP000250140">
    <property type="component" value="Unassembled WGS sequence"/>
</dbReference>
<reference evidence="3 4" key="1">
    <citation type="journal article" date="2016" name="Nat. Commun.">
        <title>Ectomycorrhizal ecology is imprinted in the genome of the dominant symbiotic fungus Cenococcum geophilum.</title>
        <authorList>
            <consortium name="DOE Joint Genome Institute"/>
            <person name="Peter M."/>
            <person name="Kohler A."/>
            <person name="Ohm R.A."/>
            <person name="Kuo A."/>
            <person name="Krutzmann J."/>
            <person name="Morin E."/>
            <person name="Arend M."/>
            <person name="Barry K.W."/>
            <person name="Binder M."/>
            <person name="Choi C."/>
            <person name="Clum A."/>
            <person name="Copeland A."/>
            <person name="Grisel N."/>
            <person name="Haridas S."/>
            <person name="Kipfer T."/>
            <person name="LaButti K."/>
            <person name="Lindquist E."/>
            <person name="Lipzen A."/>
            <person name="Maire R."/>
            <person name="Meier B."/>
            <person name="Mihaltcheva S."/>
            <person name="Molinier V."/>
            <person name="Murat C."/>
            <person name="Poggeler S."/>
            <person name="Quandt C.A."/>
            <person name="Sperisen C."/>
            <person name="Tritt A."/>
            <person name="Tisserant E."/>
            <person name="Crous P.W."/>
            <person name="Henrissat B."/>
            <person name="Nehls U."/>
            <person name="Egli S."/>
            <person name="Spatafora J.W."/>
            <person name="Grigoriev I.V."/>
            <person name="Martin F.M."/>
        </authorList>
    </citation>
    <scope>NUCLEOTIDE SEQUENCE [LARGE SCALE GENOMIC DNA]</scope>
    <source>
        <strain evidence="3 4">CBS 207.34</strain>
    </source>
</reference>
<dbReference type="InterPro" id="IPR036864">
    <property type="entry name" value="Zn2-C6_fun-type_DNA-bd_sf"/>
</dbReference>
<dbReference type="PANTHER" id="PTHR47256:SF1">
    <property type="entry name" value="ZN(II)2CYS6 TRANSCRIPTION FACTOR (EUROFUNG)"/>
    <property type="match status" value="1"/>
</dbReference>
<evidence type="ECO:0000259" key="2">
    <source>
        <dbReference type="PROSITE" id="PS50048"/>
    </source>
</evidence>
<feature type="domain" description="Zn(2)-C6 fungal-type" evidence="2">
    <location>
        <begin position="8"/>
        <end position="38"/>
    </location>
</feature>
<dbReference type="InterPro" id="IPR001138">
    <property type="entry name" value="Zn2Cys6_DnaBD"/>
</dbReference>
<dbReference type="PROSITE" id="PS50048">
    <property type="entry name" value="ZN2_CY6_FUNGAL_2"/>
    <property type="match status" value="1"/>
</dbReference>
<dbReference type="SMART" id="SM00066">
    <property type="entry name" value="GAL4"/>
    <property type="match status" value="1"/>
</dbReference>
<organism evidence="3 4">
    <name type="scientific">Glonium stellatum</name>
    <dbReference type="NCBI Taxonomy" id="574774"/>
    <lineage>
        <taxon>Eukaryota</taxon>
        <taxon>Fungi</taxon>
        <taxon>Dikarya</taxon>
        <taxon>Ascomycota</taxon>
        <taxon>Pezizomycotina</taxon>
        <taxon>Dothideomycetes</taxon>
        <taxon>Pleosporomycetidae</taxon>
        <taxon>Gloniales</taxon>
        <taxon>Gloniaceae</taxon>
        <taxon>Glonium</taxon>
    </lineage>
</organism>
<accession>A0A8E2EUF1</accession>
<gene>
    <name evidence="3" type="ORF">AOQ84DRAFT_278483</name>
</gene>
<name>A0A8E2EUF1_9PEZI</name>
<dbReference type="GO" id="GO:0000981">
    <property type="term" value="F:DNA-binding transcription factor activity, RNA polymerase II-specific"/>
    <property type="evidence" value="ECO:0007669"/>
    <property type="project" value="InterPro"/>
</dbReference>
<proteinExistence type="predicted"/>
<dbReference type="AlphaFoldDB" id="A0A8E2EUF1"/>
<protein>
    <recommendedName>
        <fullName evidence="2">Zn(2)-C6 fungal-type domain-containing protein</fullName>
    </recommendedName>
</protein>
<dbReference type="Gene3D" id="4.10.240.10">
    <property type="entry name" value="Zn(2)-C6 fungal-type DNA-binding domain"/>
    <property type="match status" value="1"/>
</dbReference>
<keyword evidence="4" id="KW-1185">Reference proteome</keyword>
<dbReference type="InterPro" id="IPR053187">
    <property type="entry name" value="Notoamide_regulator"/>
</dbReference>
<dbReference type="CDD" id="cd00067">
    <property type="entry name" value="GAL4"/>
    <property type="match status" value="1"/>
</dbReference>
<feature type="non-terminal residue" evidence="3">
    <location>
        <position position="78"/>
    </location>
</feature>
<evidence type="ECO:0000313" key="3">
    <source>
        <dbReference type="EMBL" id="OCL05035.1"/>
    </source>
</evidence>